<dbReference type="PROSITE" id="PS51883">
    <property type="entry name" value="OBG"/>
    <property type="match status" value="1"/>
</dbReference>
<sequence>MFLDIATVFVKAGNGGDGVVSFHTEKYVAKGGPDGGDGGKGGDVIFKVDNNASTLIDFRFAKHFRAENGGNGAGKNCTGKSGKDLVIKVPQGTVIRDKKSGKAIADMFYPDSVFVCCKGGMGGKGNARFATAQRKAPRFCQLGEKTTERELMLELKTIADVGLVGFPNVGKSTILSVVSGAKPKIANYHFTTLTPNLGAVRFRDKSFVLADIPGLIEGAKEGAGLGHKFLRHIERVRLIVHVVDISGSEGRDPYKDYLTINDELAGYSEKLAALPQIVCANKCDLLQEKSALNDFAEKTGKKVFPVSAITHEGVEKLLAEIVKMLEKLPPAEPLETEDFYEEAPDNASFEVFRASDGSFVVEGGLIDMLARNVIISDHESYRYFQKVIDERGVIKALRQAGIKDGNLVRMKDIEFEYTE</sequence>
<dbReference type="NCBIfam" id="NF008955">
    <property type="entry name" value="PRK12297.1"/>
    <property type="match status" value="1"/>
</dbReference>
<dbReference type="Pfam" id="PF01926">
    <property type="entry name" value="MMR_HSR1"/>
    <property type="match status" value="1"/>
</dbReference>
<dbReference type="PROSITE" id="PS51881">
    <property type="entry name" value="OCT"/>
    <property type="match status" value="1"/>
</dbReference>
<feature type="binding site" evidence="9">
    <location>
        <begin position="307"/>
        <end position="309"/>
    </location>
    <ligand>
        <name>GTP</name>
        <dbReference type="ChEBI" id="CHEBI:37565"/>
    </ligand>
</feature>
<evidence type="ECO:0000256" key="9">
    <source>
        <dbReference type="HAMAP-Rule" id="MF_01454"/>
    </source>
</evidence>
<feature type="binding site" evidence="9">
    <location>
        <begin position="165"/>
        <end position="172"/>
    </location>
    <ligand>
        <name>GTP</name>
        <dbReference type="ChEBI" id="CHEBI:37565"/>
    </ligand>
</feature>
<organism evidence="13 14">
    <name type="scientific">Candidatus Caccalectryoclostridium excrementigallinarum</name>
    <dbReference type="NCBI Taxonomy" id="2840710"/>
    <lineage>
        <taxon>Bacteria</taxon>
        <taxon>Bacillati</taxon>
        <taxon>Bacillota</taxon>
        <taxon>Clostridia</taxon>
        <taxon>Christensenellales</taxon>
        <taxon>Christensenellaceae</taxon>
        <taxon>Christensenellaceae incertae sedis</taxon>
        <taxon>Candidatus Caccalectryoclostridium</taxon>
    </lineage>
</organism>
<dbReference type="InterPro" id="IPR036726">
    <property type="entry name" value="GTP1_OBG_dom_sf"/>
</dbReference>
<dbReference type="InterPro" id="IPR006169">
    <property type="entry name" value="GTP1_OBG_dom"/>
</dbReference>
<evidence type="ECO:0000256" key="6">
    <source>
        <dbReference type="ARBA" id="ARBA00022801"/>
    </source>
</evidence>
<dbReference type="GO" id="GO:0003924">
    <property type="term" value="F:GTPase activity"/>
    <property type="evidence" value="ECO:0007669"/>
    <property type="project" value="UniProtKB-UniRule"/>
</dbReference>
<dbReference type="InterPro" id="IPR005225">
    <property type="entry name" value="Small_GTP-bd"/>
</dbReference>
<keyword evidence="3 9" id="KW-0963">Cytoplasm</keyword>
<comment type="caution">
    <text evidence="13">The sequence shown here is derived from an EMBL/GenBank/DDBJ whole genome shotgun (WGS) entry which is preliminary data.</text>
</comment>
<feature type="domain" description="Obg" evidence="12">
    <location>
        <begin position="1"/>
        <end position="158"/>
    </location>
</feature>
<dbReference type="AlphaFoldDB" id="A0A9D1SJT8"/>
<dbReference type="InterPro" id="IPR006073">
    <property type="entry name" value="GTP-bd"/>
</dbReference>
<dbReference type="InterPro" id="IPR015349">
    <property type="entry name" value="OCT_dom"/>
</dbReference>
<evidence type="ECO:0000256" key="3">
    <source>
        <dbReference type="ARBA" id="ARBA00022490"/>
    </source>
</evidence>
<dbReference type="InterPro" id="IPR006074">
    <property type="entry name" value="GTP1-OBG_CS"/>
</dbReference>
<evidence type="ECO:0000256" key="8">
    <source>
        <dbReference type="ARBA" id="ARBA00023134"/>
    </source>
</evidence>
<dbReference type="EC" id="3.6.5.-" evidence="9"/>
<evidence type="ECO:0000259" key="11">
    <source>
        <dbReference type="PROSITE" id="PS51881"/>
    </source>
</evidence>
<dbReference type="InterPro" id="IPR014100">
    <property type="entry name" value="GTP-bd_Obg/CgtA"/>
</dbReference>
<evidence type="ECO:0000256" key="4">
    <source>
        <dbReference type="ARBA" id="ARBA00022723"/>
    </source>
</evidence>
<feature type="binding site" evidence="9">
    <location>
        <position position="192"/>
    </location>
    <ligand>
        <name>Mg(2+)</name>
        <dbReference type="ChEBI" id="CHEBI:18420"/>
    </ligand>
</feature>
<dbReference type="NCBIfam" id="TIGR03595">
    <property type="entry name" value="Obg_CgtA_exten"/>
    <property type="match status" value="1"/>
</dbReference>
<dbReference type="CDD" id="cd01898">
    <property type="entry name" value="Obg"/>
    <property type="match status" value="1"/>
</dbReference>
<evidence type="ECO:0000256" key="7">
    <source>
        <dbReference type="ARBA" id="ARBA00022842"/>
    </source>
</evidence>
<proteinExistence type="inferred from homology"/>
<feature type="binding site" evidence="9">
    <location>
        <begin position="190"/>
        <end position="194"/>
    </location>
    <ligand>
        <name>GTP</name>
        <dbReference type="ChEBI" id="CHEBI:37565"/>
    </ligand>
</feature>
<dbReference type="Gene3D" id="3.40.50.300">
    <property type="entry name" value="P-loop containing nucleotide triphosphate hydrolases"/>
    <property type="match status" value="1"/>
</dbReference>
<dbReference type="SUPFAM" id="SSF102741">
    <property type="entry name" value="Obg GTP-binding protein C-terminal domain"/>
    <property type="match status" value="1"/>
</dbReference>
<dbReference type="Pfam" id="PF01018">
    <property type="entry name" value="GTP1_OBG"/>
    <property type="match status" value="1"/>
</dbReference>
<comment type="function">
    <text evidence="9">An essential GTPase which binds GTP, GDP and possibly (p)ppGpp with moderate affinity, with high nucleotide exchange rates and a fairly low GTP hydrolysis rate. Plays a role in control of the cell cycle, stress response, ribosome biogenesis and in those bacteria that undergo differentiation, in morphogenesis control.</text>
</comment>
<dbReference type="SUPFAM" id="SSF52540">
    <property type="entry name" value="P-loop containing nucleoside triphosphate hydrolases"/>
    <property type="match status" value="1"/>
</dbReference>
<dbReference type="PROSITE" id="PS00905">
    <property type="entry name" value="GTP1_OBG"/>
    <property type="match status" value="1"/>
</dbReference>
<comment type="similarity">
    <text evidence="2 9">Belongs to the TRAFAC class OBG-HflX-like GTPase superfamily. OBG GTPase family.</text>
</comment>
<comment type="subcellular location">
    <subcellularLocation>
        <location evidence="9">Cytoplasm</location>
    </subcellularLocation>
</comment>
<dbReference type="InterPro" id="IPR045086">
    <property type="entry name" value="OBG_GTPase"/>
</dbReference>
<dbReference type="PROSITE" id="PS51710">
    <property type="entry name" value="G_OBG"/>
    <property type="match status" value="1"/>
</dbReference>
<dbReference type="GO" id="GO:0000287">
    <property type="term" value="F:magnesium ion binding"/>
    <property type="evidence" value="ECO:0007669"/>
    <property type="project" value="InterPro"/>
</dbReference>
<dbReference type="PRINTS" id="PR00326">
    <property type="entry name" value="GTP1OBG"/>
</dbReference>
<dbReference type="EMBL" id="DVNJ01000001">
    <property type="protein sequence ID" value="HIU62257.1"/>
    <property type="molecule type" value="Genomic_DNA"/>
</dbReference>
<evidence type="ECO:0000256" key="1">
    <source>
        <dbReference type="ARBA" id="ARBA00001946"/>
    </source>
</evidence>
<evidence type="ECO:0000313" key="14">
    <source>
        <dbReference type="Proteomes" id="UP000824145"/>
    </source>
</evidence>
<evidence type="ECO:0000259" key="12">
    <source>
        <dbReference type="PROSITE" id="PS51883"/>
    </source>
</evidence>
<protein>
    <recommendedName>
        <fullName evidence="9">GTPase Obg</fullName>
        <ecNumber evidence="9">3.6.5.-</ecNumber>
    </recommendedName>
    <alternativeName>
        <fullName evidence="9">GTP-binding protein Obg</fullName>
    </alternativeName>
</protein>
<feature type="binding site" evidence="9">
    <location>
        <begin position="281"/>
        <end position="284"/>
    </location>
    <ligand>
        <name>GTP</name>
        <dbReference type="ChEBI" id="CHEBI:37565"/>
    </ligand>
</feature>
<dbReference type="NCBIfam" id="NF008956">
    <property type="entry name" value="PRK12299.1"/>
    <property type="match status" value="1"/>
</dbReference>
<evidence type="ECO:0000256" key="2">
    <source>
        <dbReference type="ARBA" id="ARBA00007699"/>
    </source>
</evidence>
<dbReference type="PANTHER" id="PTHR11702:SF31">
    <property type="entry name" value="MITOCHONDRIAL RIBOSOME-ASSOCIATED GTPASE 2"/>
    <property type="match status" value="1"/>
</dbReference>
<keyword evidence="6 9" id="KW-0378">Hydrolase</keyword>
<accession>A0A9D1SJT8</accession>
<dbReference type="NCBIfam" id="TIGR02729">
    <property type="entry name" value="Obg_CgtA"/>
    <property type="match status" value="1"/>
</dbReference>
<reference evidence="13" key="1">
    <citation type="submission" date="2020-10" db="EMBL/GenBank/DDBJ databases">
        <authorList>
            <person name="Gilroy R."/>
        </authorList>
    </citation>
    <scope>NUCLEOTIDE SEQUENCE</scope>
    <source>
        <strain evidence="13">9366</strain>
    </source>
</reference>
<feature type="binding site" evidence="9">
    <location>
        <begin position="211"/>
        <end position="214"/>
    </location>
    <ligand>
        <name>GTP</name>
        <dbReference type="ChEBI" id="CHEBI:37565"/>
    </ligand>
</feature>
<dbReference type="PANTHER" id="PTHR11702">
    <property type="entry name" value="DEVELOPMENTALLY REGULATED GTP-BINDING PROTEIN-RELATED"/>
    <property type="match status" value="1"/>
</dbReference>
<dbReference type="Pfam" id="PF09269">
    <property type="entry name" value="DUF1967"/>
    <property type="match status" value="1"/>
</dbReference>
<comment type="cofactor">
    <cofactor evidence="1 9">
        <name>Mg(2+)</name>
        <dbReference type="ChEBI" id="CHEBI:18420"/>
    </cofactor>
</comment>
<feature type="domain" description="OCT" evidence="11">
    <location>
        <begin position="341"/>
        <end position="419"/>
    </location>
</feature>
<dbReference type="GO" id="GO:0005525">
    <property type="term" value="F:GTP binding"/>
    <property type="evidence" value="ECO:0007669"/>
    <property type="project" value="UniProtKB-UniRule"/>
</dbReference>
<evidence type="ECO:0000256" key="5">
    <source>
        <dbReference type="ARBA" id="ARBA00022741"/>
    </source>
</evidence>
<dbReference type="InterPro" id="IPR031167">
    <property type="entry name" value="G_OBG"/>
</dbReference>
<dbReference type="NCBIfam" id="NF008954">
    <property type="entry name" value="PRK12296.1"/>
    <property type="match status" value="1"/>
</dbReference>
<dbReference type="InterPro" id="IPR036346">
    <property type="entry name" value="GTP-bd_prot_GTP1/OBG_C_sf"/>
</dbReference>
<dbReference type="Proteomes" id="UP000824145">
    <property type="component" value="Unassembled WGS sequence"/>
</dbReference>
<evidence type="ECO:0000313" key="13">
    <source>
        <dbReference type="EMBL" id="HIU62257.1"/>
    </source>
</evidence>
<dbReference type="GO" id="GO:0005737">
    <property type="term" value="C:cytoplasm"/>
    <property type="evidence" value="ECO:0007669"/>
    <property type="project" value="UniProtKB-SubCell"/>
</dbReference>
<dbReference type="NCBIfam" id="TIGR00231">
    <property type="entry name" value="small_GTP"/>
    <property type="match status" value="1"/>
</dbReference>
<dbReference type="InterPro" id="IPR027417">
    <property type="entry name" value="P-loop_NTPase"/>
</dbReference>
<dbReference type="Gene3D" id="2.70.210.12">
    <property type="entry name" value="GTP1/OBG domain"/>
    <property type="match status" value="1"/>
</dbReference>
<reference evidence="13" key="2">
    <citation type="journal article" date="2021" name="PeerJ">
        <title>Extensive microbial diversity within the chicken gut microbiome revealed by metagenomics and culture.</title>
        <authorList>
            <person name="Gilroy R."/>
            <person name="Ravi A."/>
            <person name="Getino M."/>
            <person name="Pursley I."/>
            <person name="Horton D.L."/>
            <person name="Alikhan N.F."/>
            <person name="Baker D."/>
            <person name="Gharbi K."/>
            <person name="Hall N."/>
            <person name="Watson M."/>
            <person name="Adriaenssens E.M."/>
            <person name="Foster-Nyarko E."/>
            <person name="Jarju S."/>
            <person name="Secka A."/>
            <person name="Antonio M."/>
            <person name="Oren A."/>
            <person name="Chaudhuri R.R."/>
            <person name="La Ragione R."/>
            <person name="Hildebrand F."/>
            <person name="Pallen M.J."/>
        </authorList>
    </citation>
    <scope>NUCLEOTIDE SEQUENCE</scope>
    <source>
        <strain evidence="13">9366</strain>
    </source>
</reference>
<dbReference type="HAMAP" id="MF_01454">
    <property type="entry name" value="GTPase_Obg"/>
    <property type="match status" value="1"/>
</dbReference>
<name>A0A9D1SJT8_9FIRM</name>
<feature type="binding site" evidence="9">
    <location>
        <position position="172"/>
    </location>
    <ligand>
        <name>Mg(2+)</name>
        <dbReference type="ChEBI" id="CHEBI:18420"/>
    </ligand>
</feature>
<keyword evidence="4 9" id="KW-0479">Metal-binding</keyword>
<dbReference type="SUPFAM" id="SSF82051">
    <property type="entry name" value="Obg GTP-binding protein N-terminal domain"/>
    <property type="match status" value="1"/>
</dbReference>
<keyword evidence="7 9" id="KW-0460">Magnesium</keyword>
<gene>
    <name evidence="13" type="primary">obgE</name>
    <name evidence="9" type="synonym">obg</name>
    <name evidence="13" type="ORF">IAB07_00625</name>
</gene>
<dbReference type="GO" id="GO:0042254">
    <property type="term" value="P:ribosome biogenesis"/>
    <property type="evidence" value="ECO:0007669"/>
    <property type="project" value="UniProtKB-UniRule"/>
</dbReference>
<keyword evidence="8 9" id="KW-0342">GTP-binding</keyword>
<dbReference type="FunFam" id="2.70.210.12:FF:000001">
    <property type="entry name" value="GTPase Obg"/>
    <property type="match status" value="1"/>
</dbReference>
<keyword evidence="5 9" id="KW-0547">Nucleotide-binding</keyword>
<evidence type="ECO:0000259" key="10">
    <source>
        <dbReference type="PROSITE" id="PS51710"/>
    </source>
</evidence>
<dbReference type="Gene3D" id="3.30.300.350">
    <property type="entry name" value="GTP-binding protein OBG, C-terminal domain"/>
    <property type="match status" value="1"/>
</dbReference>
<comment type="subunit">
    <text evidence="9">Monomer.</text>
</comment>
<feature type="domain" description="OBG-type G" evidence="10">
    <location>
        <begin position="159"/>
        <end position="326"/>
    </location>
</feature>